<evidence type="ECO:0000313" key="14">
    <source>
        <dbReference type="Proteomes" id="UP000235965"/>
    </source>
</evidence>
<dbReference type="AlphaFoldDB" id="A0A2J7PH95"/>
<proteinExistence type="inferred from homology"/>
<evidence type="ECO:0000256" key="7">
    <source>
        <dbReference type="ARBA" id="ARBA00022949"/>
    </source>
</evidence>
<evidence type="ECO:0000256" key="1">
    <source>
        <dbReference type="ARBA" id="ARBA00004610"/>
    </source>
</evidence>
<reference evidence="13 14" key="1">
    <citation type="submission" date="2017-12" db="EMBL/GenBank/DDBJ databases">
        <title>Hemimetabolous genomes reveal molecular basis of termite eusociality.</title>
        <authorList>
            <person name="Harrison M.C."/>
            <person name="Jongepier E."/>
            <person name="Robertson H.M."/>
            <person name="Arning N."/>
            <person name="Bitard-Feildel T."/>
            <person name="Chao H."/>
            <person name="Childers C.P."/>
            <person name="Dinh H."/>
            <person name="Doddapaneni H."/>
            <person name="Dugan S."/>
            <person name="Gowin J."/>
            <person name="Greiner C."/>
            <person name="Han Y."/>
            <person name="Hu H."/>
            <person name="Hughes D.S.T."/>
            <person name="Huylmans A.-K."/>
            <person name="Kemena C."/>
            <person name="Kremer L.P.M."/>
            <person name="Lee S.L."/>
            <person name="Lopez-Ezquerra A."/>
            <person name="Mallet L."/>
            <person name="Monroy-Kuhn J.M."/>
            <person name="Moser A."/>
            <person name="Murali S.C."/>
            <person name="Muzny D.M."/>
            <person name="Otani S."/>
            <person name="Piulachs M.-D."/>
            <person name="Poelchau M."/>
            <person name="Qu J."/>
            <person name="Schaub F."/>
            <person name="Wada-Katsumata A."/>
            <person name="Worley K.C."/>
            <person name="Xie Q."/>
            <person name="Ylla G."/>
            <person name="Poulsen M."/>
            <person name="Gibbs R.A."/>
            <person name="Schal C."/>
            <person name="Richards S."/>
            <person name="Belles X."/>
            <person name="Korb J."/>
            <person name="Bornberg-Bauer E."/>
        </authorList>
    </citation>
    <scope>NUCLEOTIDE SEQUENCE [LARGE SCALE GENOMIC DNA]</scope>
    <source>
        <tissue evidence="13">Whole body</tissue>
    </source>
</reference>
<evidence type="ECO:0000256" key="10">
    <source>
        <dbReference type="ARBA" id="ARBA00023136"/>
    </source>
</evidence>
<keyword evidence="4" id="KW-1003">Cell membrane</keyword>
<keyword evidence="14" id="KW-1185">Reference proteome</keyword>
<evidence type="ECO:0000256" key="9">
    <source>
        <dbReference type="ARBA" id="ARBA00023065"/>
    </source>
</evidence>
<evidence type="ECO:0000256" key="3">
    <source>
        <dbReference type="ARBA" id="ARBA00022448"/>
    </source>
</evidence>
<gene>
    <name evidence="13" type="primary">shakB_1</name>
    <name evidence="12" type="synonym">inx</name>
    <name evidence="13" type="ORF">B7P43_G12467</name>
</gene>
<comment type="function">
    <text evidence="12">Structural component of the gap junctions.</text>
</comment>
<evidence type="ECO:0000256" key="2">
    <source>
        <dbReference type="ARBA" id="ARBA00004651"/>
    </source>
</evidence>
<sequence length="366" mass="42803">MLDIFKRVLTFFRRQRIQTDSFVFRLHHSATVALLLIFCLIVGLNQYVRSPINCSTETIPRAVLDAHCWSQSTFTVPEEFQKKTGSGFTYPGVATPEGKGSRRTKFYYPWVFLSLFFQAILFYIPGWLWKNWEGGKLQALRMDLNIGFVSKEEKAQKKEMLVDYLHENMNNHTWWACRYLFCEVLAFINIIGQIFFMDHFLGGEFWSYGSRVLSFMASDDEGREDPMTYVFPKTVKCTFHNIGASGTLVRYDSLCVLPLNALNGKIYTFLWFWLIVLLIFTSVWFIFTISIITSSKFRIYVLRKRFGHIDHGVLAQIDRRCGIGDWFLFCMLGENLDSRIFRDVMEHLVDIIGKRNGSMMQLTEHL</sequence>
<dbReference type="PANTHER" id="PTHR11893">
    <property type="entry name" value="INNEXIN"/>
    <property type="match status" value="1"/>
</dbReference>
<dbReference type="PANTHER" id="PTHR11893:SF36">
    <property type="entry name" value="INNEXIN-5"/>
    <property type="match status" value="1"/>
</dbReference>
<keyword evidence="9 12" id="KW-0406">Ion transport</keyword>
<comment type="subcellular location">
    <subcellularLocation>
        <location evidence="1">Cell junction</location>
        <location evidence="1">Gap junction</location>
    </subcellularLocation>
    <subcellularLocation>
        <location evidence="2 12">Cell membrane</location>
        <topology evidence="2 12">Multi-pass membrane protein</topology>
    </subcellularLocation>
</comment>
<dbReference type="InParanoid" id="A0A2J7PH95"/>
<keyword evidence="8 12" id="KW-1133">Transmembrane helix</keyword>
<dbReference type="GO" id="GO:0005886">
    <property type="term" value="C:plasma membrane"/>
    <property type="evidence" value="ECO:0007669"/>
    <property type="project" value="UniProtKB-SubCell"/>
</dbReference>
<evidence type="ECO:0000313" key="13">
    <source>
        <dbReference type="EMBL" id="PNF15700.1"/>
    </source>
</evidence>
<name>A0A2J7PH95_9NEOP</name>
<keyword evidence="11 12" id="KW-0407">Ion channel</keyword>
<comment type="similarity">
    <text evidence="12">Belongs to the pannexin family.</text>
</comment>
<evidence type="ECO:0000256" key="5">
    <source>
        <dbReference type="ARBA" id="ARBA00022692"/>
    </source>
</evidence>
<keyword evidence="7" id="KW-0965">Cell junction</keyword>
<evidence type="ECO:0000256" key="12">
    <source>
        <dbReference type="RuleBase" id="RU010713"/>
    </source>
</evidence>
<dbReference type="PROSITE" id="PS51013">
    <property type="entry name" value="PANNEXIN"/>
    <property type="match status" value="1"/>
</dbReference>
<dbReference type="EMBL" id="NEVH01025142">
    <property type="protein sequence ID" value="PNF15700.1"/>
    <property type="molecule type" value="Genomic_DNA"/>
</dbReference>
<feature type="transmembrane region" description="Helical" evidence="12">
    <location>
        <begin position="270"/>
        <end position="295"/>
    </location>
</feature>
<keyword evidence="10 12" id="KW-0472">Membrane</keyword>
<feature type="transmembrane region" description="Helical" evidence="12">
    <location>
        <begin position="107"/>
        <end position="129"/>
    </location>
</feature>
<dbReference type="Pfam" id="PF00876">
    <property type="entry name" value="Innexin"/>
    <property type="match status" value="1"/>
</dbReference>
<dbReference type="STRING" id="105785.A0A2J7PH95"/>
<dbReference type="GO" id="GO:0005921">
    <property type="term" value="C:gap junction"/>
    <property type="evidence" value="ECO:0007669"/>
    <property type="project" value="UniProtKB-SubCell"/>
</dbReference>
<comment type="caution">
    <text evidence="13">The sequence shown here is derived from an EMBL/GenBank/DDBJ whole genome shotgun (WGS) entry which is preliminary data.</text>
</comment>
<keyword evidence="6" id="KW-0303">Gap junction</keyword>
<keyword evidence="5 12" id="KW-0812">Transmembrane</keyword>
<feature type="transmembrane region" description="Helical" evidence="12">
    <location>
        <begin position="22"/>
        <end position="43"/>
    </location>
</feature>
<dbReference type="InterPro" id="IPR000990">
    <property type="entry name" value="Innexin"/>
</dbReference>
<protein>
    <recommendedName>
        <fullName evidence="12">Innexin</fullName>
    </recommendedName>
</protein>
<dbReference type="OrthoDB" id="5867527at2759"/>
<accession>A0A2J7PH95</accession>
<dbReference type="GO" id="GO:0034220">
    <property type="term" value="P:monoatomic ion transmembrane transport"/>
    <property type="evidence" value="ECO:0007669"/>
    <property type="project" value="UniProtKB-KW"/>
</dbReference>
<dbReference type="GO" id="GO:0005243">
    <property type="term" value="F:gap junction channel activity"/>
    <property type="evidence" value="ECO:0007669"/>
    <property type="project" value="TreeGrafter"/>
</dbReference>
<organism evidence="13 14">
    <name type="scientific">Cryptotermes secundus</name>
    <dbReference type="NCBI Taxonomy" id="105785"/>
    <lineage>
        <taxon>Eukaryota</taxon>
        <taxon>Metazoa</taxon>
        <taxon>Ecdysozoa</taxon>
        <taxon>Arthropoda</taxon>
        <taxon>Hexapoda</taxon>
        <taxon>Insecta</taxon>
        <taxon>Pterygota</taxon>
        <taxon>Neoptera</taxon>
        <taxon>Polyneoptera</taxon>
        <taxon>Dictyoptera</taxon>
        <taxon>Blattodea</taxon>
        <taxon>Blattoidea</taxon>
        <taxon>Termitoidae</taxon>
        <taxon>Kalotermitidae</taxon>
        <taxon>Cryptotermitinae</taxon>
        <taxon>Cryptotermes</taxon>
    </lineage>
</organism>
<evidence type="ECO:0000256" key="6">
    <source>
        <dbReference type="ARBA" id="ARBA00022868"/>
    </source>
</evidence>
<dbReference type="Proteomes" id="UP000235965">
    <property type="component" value="Unassembled WGS sequence"/>
</dbReference>
<evidence type="ECO:0000256" key="8">
    <source>
        <dbReference type="ARBA" id="ARBA00022989"/>
    </source>
</evidence>
<evidence type="ECO:0000256" key="4">
    <source>
        <dbReference type="ARBA" id="ARBA00022475"/>
    </source>
</evidence>
<evidence type="ECO:0000256" key="11">
    <source>
        <dbReference type="ARBA" id="ARBA00023303"/>
    </source>
</evidence>
<dbReference type="PRINTS" id="PR01262">
    <property type="entry name" value="INNEXIN"/>
</dbReference>
<keyword evidence="3 12" id="KW-0813">Transport</keyword>
<feature type="transmembrane region" description="Helical" evidence="12">
    <location>
        <begin position="179"/>
        <end position="197"/>
    </location>
</feature>